<name>A0AA39HP27_9BILA</name>
<keyword evidence="2" id="KW-1185">Reference proteome</keyword>
<evidence type="ECO:0000313" key="2">
    <source>
        <dbReference type="Proteomes" id="UP001175271"/>
    </source>
</evidence>
<gene>
    <name evidence="1" type="ORF">QR680_004228</name>
</gene>
<organism evidence="1 2">
    <name type="scientific">Steinernema hermaphroditum</name>
    <dbReference type="NCBI Taxonomy" id="289476"/>
    <lineage>
        <taxon>Eukaryota</taxon>
        <taxon>Metazoa</taxon>
        <taxon>Ecdysozoa</taxon>
        <taxon>Nematoda</taxon>
        <taxon>Chromadorea</taxon>
        <taxon>Rhabditida</taxon>
        <taxon>Tylenchina</taxon>
        <taxon>Panagrolaimomorpha</taxon>
        <taxon>Strongyloidoidea</taxon>
        <taxon>Steinernematidae</taxon>
        <taxon>Steinernema</taxon>
    </lineage>
</organism>
<dbReference type="EMBL" id="JAUCMV010000003">
    <property type="protein sequence ID" value="KAK0408900.1"/>
    <property type="molecule type" value="Genomic_DNA"/>
</dbReference>
<dbReference type="Proteomes" id="UP001175271">
    <property type="component" value="Unassembled WGS sequence"/>
</dbReference>
<proteinExistence type="predicted"/>
<protein>
    <submittedName>
        <fullName evidence="1">Uncharacterized protein</fullName>
    </submittedName>
</protein>
<accession>A0AA39HP27</accession>
<dbReference type="AlphaFoldDB" id="A0AA39HP27"/>
<sequence>MKFEKVNIPIPSTRFGIKYGSLYYCVQRDPSKISKYSLATRKSMIDVTGCQGSDSWVLFVNGAVNMVYMSNRTAIVSKFKMNPNEKSATSCRTETLPWNEIHLRSPSLLHNASSLFCLETYRSYDMPKFDCKNKILFTYIGQIFYVTESNGRFFLNSLPMEGKEPLKPKELDGPVIDRTFANSRTFTYLTTVYLWLWNESPNDAVILTINMK</sequence>
<evidence type="ECO:0000313" key="1">
    <source>
        <dbReference type="EMBL" id="KAK0408900.1"/>
    </source>
</evidence>
<reference evidence="1" key="1">
    <citation type="submission" date="2023-06" db="EMBL/GenBank/DDBJ databases">
        <title>Genomic analysis of the entomopathogenic nematode Steinernema hermaphroditum.</title>
        <authorList>
            <person name="Schwarz E.M."/>
            <person name="Heppert J.K."/>
            <person name="Baniya A."/>
            <person name="Schwartz H.T."/>
            <person name="Tan C.-H."/>
            <person name="Antoshechkin I."/>
            <person name="Sternberg P.W."/>
            <person name="Goodrich-Blair H."/>
            <person name="Dillman A.R."/>
        </authorList>
    </citation>
    <scope>NUCLEOTIDE SEQUENCE</scope>
    <source>
        <strain evidence="1">PS9179</strain>
        <tissue evidence="1">Whole animal</tissue>
    </source>
</reference>
<comment type="caution">
    <text evidence="1">The sequence shown here is derived from an EMBL/GenBank/DDBJ whole genome shotgun (WGS) entry which is preliminary data.</text>
</comment>